<dbReference type="GO" id="GO:0008483">
    <property type="term" value="F:transaminase activity"/>
    <property type="evidence" value="ECO:0007669"/>
    <property type="project" value="UniProtKB-KW"/>
</dbReference>
<dbReference type="PRINTS" id="PR00035">
    <property type="entry name" value="HTHGNTR"/>
</dbReference>
<dbReference type="Pfam" id="PF00155">
    <property type="entry name" value="Aminotran_1_2"/>
    <property type="match status" value="1"/>
</dbReference>
<dbReference type="GO" id="GO:0030170">
    <property type="term" value="F:pyridoxal phosphate binding"/>
    <property type="evidence" value="ECO:0007669"/>
    <property type="project" value="InterPro"/>
</dbReference>
<dbReference type="SUPFAM" id="SSF53383">
    <property type="entry name" value="PLP-dependent transferases"/>
    <property type="match status" value="1"/>
</dbReference>
<keyword evidence="4" id="KW-0238">DNA-binding</keyword>
<dbReference type="Gene3D" id="3.40.640.10">
    <property type="entry name" value="Type I PLP-dependent aspartate aminotransferase-like (Major domain)"/>
    <property type="match status" value="1"/>
</dbReference>
<dbReference type="PROSITE" id="PS50949">
    <property type="entry name" value="HTH_GNTR"/>
    <property type="match status" value="1"/>
</dbReference>
<dbReference type="Gene3D" id="1.10.10.10">
    <property type="entry name" value="Winged helix-like DNA-binding domain superfamily/Winged helix DNA-binding domain"/>
    <property type="match status" value="1"/>
</dbReference>
<keyword evidence="3" id="KW-0805">Transcription regulation</keyword>
<dbReference type="InterPro" id="IPR015421">
    <property type="entry name" value="PyrdxlP-dep_Trfase_major"/>
</dbReference>
<dbReference type="InterPro" id="IPR004839">
    <property type="entry name" value="Aminotransferase_I/II_large"/>
</dbReference>
<accession>A0AAE2ZGP4</accession>
<evidence type="ECO:0000256" key="4">
    <source>
        <dbReference type="ARBA" id="ARBA00023125"/>
    </source>
</evidence>
<dbReference type="AlphaFoldDB" id="A0AAE2ZGP4"/>
<reference evidence="7" key="1">
    <citation type="submission" date="2021-08" db="EMBL/GenBank/DDBJ databases">
        <title>Hoeflea bacterium WL0058 sp. nov., isolated from the sediment.</title>
        <authorList>
            <person name="Wang L."/>
            <person name="Zhang D."/>
        </authorList>
    </citation>
    <scope>NUCLEOTIDE SEQUENCE</scope>
    <source>
        <strain evidence="7">WL0058</strain>
    </source>
</reference>
<dbReference type="InterPro" id="IPR036388">
    <property type="entry name" value="WH-like_DNA-bd_sf"/>
</dbReference>
<dbReference type="InterPro" id="IPR036390">
    <property type="entry name" value="WH_DNA-bd_sf"/>
</dbReference>
<dbReference type="GO" id="GO:0003677">
    <property type="term" value="F:DNA binding"/>
    <property type="evidence" value="ECO:0007669"/>
    <property type="project" value="UniProtKB-KW"/>
</dbReference>
<sequence length="497" mass="54174">MKNAAGALLSSIKLDRQSRKSISVQLYMALRDTILSGGLKAGDRLPATRTLAKEIGVSRTTVIDAIERLTADGMLVSRVGSGTYVSDTLDRQRPTARITRSSDETINHAPALSGTLRHAQKSYAKRKWLPHTTKPFVTAMPALDAFPMATWTRIYARHLRGNRNDVMGYGQPQGHEGLRSAIATHLNAVRGITCDPAQVFITSGAQHAFSLIGQMLLNAGDRVWMENPGASGARNALLSAGAELVPIAVDRSGLVVKDGLAKAPDFQLAFITPSHQQPLGYVMSLERRFELLEAVEQARALIIEDDYDGEFYFGNAPQPALRSIDSQGQVIYVGTFSKSLFPSLRLGFILAPERMVSAFNELFESWVGGPPTATQAVVADFMDEGHFATHIRMMRRLYKARYDALIRAATRLPDTVQIQETSGGFHTWARLDSRFDVDSLVKQARSRGVVLAPLGRYCLAPMEENGFVIGFGSASPDEIERGMEILGSLVADGALAA</sequence>
<evidence type="ECO:0000313" key="7">
    <source>
        <dbReference type="EMBL" id="MBW8635861.1"/>
    </source>
</evidence>
<comment type="similarity">
    <text evidence="1">In the C-terminal section; belongs to the class-I pyridoxal-phosphate-dependent aminotransferase family.</text>
</comment>
<dbReference type="RefSeq" id="WP_220226578.1">
    <property type="nucleotide sequence ID" value="NZ_JAICBX010000001.1"/>
</dbReference>
<keyword evidence="7" id="KW-0032">Aminotransferase</keyword>
<dbReference type="Pfam" id="PF00392">
    <property type="entry name" value="GntR"/>
    <property type="match status" value="1"/>
</dbReference>
<evidence type="ECO:0000256" key="1">
    <source>
        <dbReference type="ARBA" id="ARBA00005384"/>
    </source>
</evidence>
<evidence type="ECO:0000256" key="3">
    <source>
        <dbReference type="ARBA" id="ARBA00023015"/>
    </source>
</evidence>
<comment type="caution">
    <text evidence="7">The sequence shown here is derived from an EMBL/GenBank/DDBJ whole genome shotgun (WGS) entry which is preliminary data.</text>
</comment>
<gene>
    <name evidence="7" type="ORF">K1W69_01590</name>
</gene>
<keyword evidence="2" id="KW-0663">Pyridoxal phosphate</keyword>
<proteinExistence type="inferred from homology"/>
<evidence type="ECO:0000313" key="8">
    <source>
        <dbReference type="Proteomes" id="UP001196509"/>
    </source>
</evidence>
<evidence type="ECO:0000256" key="5">
    <source>
        <dbReference type="ARBA" id="ARBA00023163"/>
    </source>
</evidence>
<dbReference type="PANTHER" id="PTHR46577:SF1">
    <property type="entry name" value="HTH-TYPE TRANSCRIPTIONAL REGULATORY PROTEIN GABR"/>
    <property type="match status" value="1"/>
</dbReference>
<dbReference type="CDD" id="cd00609">
    <property type="entry name" value="AAT_like"/>
    <property type="match status" value="1"/>
</dbReference>
<protein>
    <submittedName>
        <fullName evidence="7">PLP-dependent aminotransferase family protein</fullName>
    </submittedName>
</protein>
<dbReference type="GO" id="GO:0003700">
    <property type="term" value="F:DNA-binding transcription factor activity"/>
    <property type="evidence" value="ECO:0007669"/>
    <property type="project" value="InterPro"/>
</dbReference>
<keyword evidence="5" id="KW-0804">Transcription</keyword>
<keyword evidence="8" id="KW-1185">Reference proteome</keyword>
<dbReference type="InterPro" id="IPR015424">
    <property type="entry name" value="PyrdxlP-dep_Trfase"/>
</dbReference>
<dbReference type="PANTHER" id="PTHR46577">
    <property type="entry name" value="HTH-TYPE TRANSCRIPTIONAL REGULATORY PROTEIN GABR"/>
    <property type="match status" value="1"/>
</dbReference>
<dbReference type="Proteomes" id="UP001196509">
    <property type="component" value="Unassembled WGS sequence"/>
</dbReference>
<feature type="domain" description="HTH gntR-type" evidence="6">
    <location>
        <begin position="20"/>
        <end position="88"/>
    </location>
</feature>
<dbReference type="SUPFAM" id="SSF46785">
    <property type="entry name" value="Winged helix' DNA-binding domain"/>
    <property type="match status" value="1"/>
</dbReference>
<dbReference type="InterPro" id="IPR000524">
    <property type="entry name" value="Tscrpt_reg_HTH_GntR"/>
</dbReference>
<keyword evidence="7" id="KW-0808">Transferase</keyword>
<organism evidence="7 8">
    <name type="scientific">Flavimaribacter sediminis</name>
    <dbReference type="NCBI Taxonomy" id="2865987"/>
    <lineage>
        <taxon>Bacteria</taxon>
        <taxon>Pseudomonadati</taxon>
        <taxon>Pseudomonadota</taxon>
        <taxon>Alphaproteobacteria</taxon>
        <taxon>Hyphomicrobiales</taxon>
        <taxon>Rhizobiaceae</taxon>
        <taxon>Flavimaribacter</taxon>
    </lineage>
</organism>
<dbReference type="EMBL" id="JAICBX010000001">
    <property type="protein sequence ID" value="MBW8635861.1"/>
    <property type="molecule type" value="Genomic_DNA"/>
</dbReference>
<name>A0AAE2ZGP4_9HYPH</name>
<dbReference type="CDD" id="cd07377">
    <property type="entry name" value="WHTH_GntR"/>
    <property type="match status" value="1"/>
</dbReference>
<dbReference type="InterPro" id="IPR051446">
    <property type="entry name" value="HTH_trans_reg/aminotransferase"/>
</dbReference>
<dbReference type="SMART" id="SM00345">
    <property type="entry name" value="HTH_GNTR"/>
    <property type="match status" value="1"/>
</dbReference>
<evidence type="ECO:0000256" key="2">
    <source>
        <dbReference type="ARBA" id="ARBA00022898"/>
    </source>
</evidence>
<evidence type="ECO:0000259" key="6">
    <source>
        <dbReference type="PROSITE" id="PS50949"/>
    </source>
</evidence>